<dbReference type="PANTHER" id="PTHR47992">
    <property type="entry name" value="PROTEIN PHOSPHATASE"/>
    <property type="match status" value="1"/>
</dbReference>
<evidence type="ECO:0000313" key="4">
    <source>
        <dbReference type="EMBL" id="ELP88888.1"/>
    </source>
</evidence>
<protein>
    <submittedName>
        <fullName evidence="4">Protein phosphatase 2C, putative</fullName>
        <ecNumber evidence="4">3.1.3.16</ecNumber>
    </submittedName>
</protein>
<dbReference type="OMA" id="FMEVIGM"/>
<dbReference type="EMBL" id="KB206689">
    <property type="protein sequence ID" value="ELP88888.1"/>
    <property type="molecule type" value="Genomic_DNA"/>
</dbReference>
<dbReference type="SUPFAM" id="SSF81606">
    <property type="entry name" value="PP2C-like"/>
    <property type="match status" value="1"/>
</dbReference>
<dbReference type="SMART" id="SM00332">
    <property type="entry name" value="PP2Cc"/>
    <property type="match status" value="1"/>
</dbReference>
<evidence type="ECO:0000259" key="3">
    <source>
        <dbReference type="PROSITE" id="PS51746"/>
    </source>
</evidence>
<dbReference type="InterPro" id="IPR036457">
    <property type="entry name" value="PPM-type-like_dom_sf"/>
</dbReference>
<dbReference type="PROSITE" id="PS51746">
    <property type="entry name" value="PPM_2"/>
    <property type="match status" value="1"/>
</dbReference>
<dbReference type="SMART" id="SM00331">
    <property type="entry name" value="PP2C_SIG"/>
    <property type="match status" value="1"/>
</dbReference>
<dbReference type="GO" id="GO:0004722">
    <property type="term" value="F:protein serine/threonine phosphatase activity"/>
    <property type="evidence" value="ECO:0007669"/>
    <property type="project" value="UniProtKB-EC"/>
</dbReference>
<sequence>MGESNATKTFTQFIGKQKTLFVNFSLTKKEGSLLDTLQLVSYLEDKSLPEDQQDPTSYTAVMRVFSHKDGLNSLTRILFASEVAGGFLVQFDYGGLVLDSVVKKPQMLRQKSITELKSNVYDERITSLEQRFAVMTATNTVQLLETLKSDIKSDNETTRKRVTALEEKVEKTKSVMKGSDELAGLESIQSAMTRFFSATSSTSQKVCRVVTLTPKRLELVSPITKDGVEGTCVVIIKSDSDGDVCLKVVHEDGIYVVYFESIQFNELVGVYSKILLSFVGDTCVVEIPLERDSKKFELVKTEHGGDITQSLVRAYELIGALVNIEIPCSVCVSSDVKICEKKMPERPKDDDDEDSSDDIETVVENAKSEIKETLSSEMAKELAKLKREMEDLITSKCSPSNTSSTQKEDSSPIPDITPDIQTNTKGRSRRGGNAPVSPQPVEVTSTSSPLPNARTRGRREAFYHAQQPVFNSDNQCIAVGSTLQLPDCSSTCKITQSGIVKIGVSIVPDEAIVPLNEVEVGIAQTIGKKSSMEDTCAVYETNIPFMEIIGLFDGHNGSETALELSKEMGVVLKKALRDKKKEVRDALISTFETLHAQVIEKTASGSTASIVAISKNKLYVAHVGDSPVFLIRNKKIEKTEEAGDVQKDEKKTQRVIQKVTKNHHPDLKEERERVEKDGGHCYMVGGVWRVEGVVALSRSIGDRALHPYLSCIPDIEEFETDDICEVVMTSDGVTDVMNNEDILNIINKSVNVDTAANSIRDLAFKKNSQDNITAIVVKLSKDS</sequence>
<proteinExistence type="predicted"/>
<dbReference type="InterPro" id="IPR001932">
    <property type="entry name" value="PPM-type_phosphatase-like_dom"/>
</dbReference>
<keyword evidence="4" id="KW-0378">Hydrolase</keyword>
<dbReference type="OrthoDB" id="10264738at2759"/>
<feature type="domain" description="PPM-type phosphatase" evidence="3">
    <location>
        <begin position="519"/>
        <end position="779"/>
    </location>
</feature>
<feature type="compositionally biased region" description="Polar residues" evidence="2">
    <location>
        <begin position="395"/>
        <end position="405"/>
    </location>
</feature>
<dbReference type="GeneID" id="14887852"/>
<dbReference type="RefSeq" id="XP_004255659.1">
    <property type="nucleotide sequence ID" value="XM_004255611.1"/>
</dbReference>
<dbReference type="AlphaFoldDB" id="A0A0A1U3U3"/>
<evidence type="ECO:0000256" key="1">
    <source>
        <dbReference type="SAM" id="Coils"/>
    </source>
</evidence>
<keyword evidence="5" id="KW-1185">Reference proteome</keyword>
<dbReference type="Pfam" id="PF00481">
    <property type="entry name" value="PP2C"/>
    <property type="match status" value="1"/>
</dbReference>
<feature type="coiled-coil region" evidence="1">
    <location>
        <begin position="148"/>
        <end position="175"/>
    </location>
</feature>
<feature type="region of interest" description="Disordered" evidence="2">
    <location>
        <begin position="394"/>
        <end position="453"/>
    </location>
</feature>
<name>A0A0A1U3U3_ENTIV</name>
<dbReference type="InterPro" id="IPR015655">
    <property type="entry name" value="PP2C"/>
</dbReference>
<dbReference type="VEuPathDB" id="AmoebaDB:EIN_475900"/>
<accession>A0A0A1U3U3</accession>
<dbReference type="EC" id="3.1.3.16" evidence="4"/>
<dbReference type="CDD" id="cd00143">
    <property type="entry name" value="PP2Cc"/>
    <property type="match status" value="1"/>
</dbReference>
<evidence type="ECO:0000256" key="2">
    <source>
        <dbReference type="SAM" id="MobiDB-lite"/>
    </source>
</evidence>
<keyword evidence="1" id="KW-0175">Coiled coil</keyword>
<reference evidence="4 5" key="1">
    <citation type="submission" date="2012-10" db="EMBL/GenBank/DDBJ databases">
        <authorList>
            <person name="Zafar N."/>
            <person name="Inman J."/>
            <person name="Hall N."/>
            <person name="Lorenzi H."/>
            <person name="Caler E."/>
        </authorList>
    </citation>
    <scope>NUCLEOTIDE SEQUENCE [LARGE SCALE GENOMIC DNA]</scope>
    <source>
        <strain evidence="4 5">IP1</strain>
    </source>
</reference>
<evidence type="ECO:0000313" key="5">
    <source>
        <dbReference type="Proteomes" id="UP000014680"/>
    </source>
</evidence>
<dbReference type="Proteomes" id="UP000014680">
    <property type="component" value="Unassembled WGS sequence"/>
</dbReference>
<dbReference type="Gene3D" id="3.60.40.10">
    <property type="entry name" value="PPM-type phosphatase domain"/>
    <property type="match status" value="1"/>
</dbReference>
<gene>
    <name evidence="4" type="ORF">EIN_475900</name>
</gene>
<dbReference type="KEGG" id="eiv:EIN_475900"/>
<organism evidence="4 5">
    <name type="scientific">Entamoeba invadens IP1</name>
    <dbReference type="NCBI Taxonomy" id="370355"/>
    <lineage>
        <taxon>Eukaryota</taxon>
        <taxon>Amoebozoa</taxon>
        <taxon>Evosea</taxon>
        <taxon>Archamoebae</taxon>
        <taxon>Mastigamoebida</taxon>
        <taxon>Entamoebidae</taxon>
        <taxon>Entamoeba</taxon>
    </lineage>
</organism>